<dbReference type="AlphaFoldDB" id="A0AAN9FEW7"/>
<reference evidence="2 3" key="1">
    <citation type="submission" date="2024-01" db="EMBL/GenBank/DDBJ databases">
        <title>The genomes of 5 underutilized Papilionoideae crops provide insights into root nodulation and disease resistanc.</title>
        <authorList>
            <person name="Yuan L."/>
        </authorList>
    </citation>
    <scope>NUCLEOTIDE SEQUENCE [LARGE SCALE GENOMIC DNA]</scope>
    <source>
        <strain evidence="2">ZHUSHIDOU_FW_LH</strain>
        <tissue evidence="2">Leaf</tissue>
    </source>
</reference>
<evidence type="ECO:0000256" key="1">
    <source>
        <dbReference type="SAM" id="MobiDB-lite"/>
    </source>
</evidence>
<sequence>MFLYVYNLILTGKEIQQTRAICENGFKKIYADVELELAKLWPRNNTNGDVGNDGDEEDAFEATPLKNPPINSKGVTNTRLKGHFEKRTAKPNAPRRGKKSVVNGSSHQQSTLATSSMVIPMGSSA</sequence>
<dbReference type="Proteomes" id="UP001372338">
    <property type="component" value="Unassembled WGS sequence"/>
</dbReference>
<proteinExistence type="predicted"/>
<protein>
    <submittedName>
        <fullName evidence="2">Uncharacterized protein</fullName>
    </submittedName>
</protein>
<keyword evidence="3" id="KW-1185">Reference proteome</keyword>
<evidence type="ECO:0000313" key="2">
    <source>
        <dbReference type="EMBL" id="KAK7275129.1"/>
    </source>
</evidence>
<feature type="compositionally biased region" description="Polar residues" evidence="1">
    <location>
        <begin position="69"/>
        <end position="79"/>
    </location>
</feature>
<organism evidence="2 3">
    <name type="scientific">Crotalaria pallida</name>
    <name type="common">Smooth rattlebox</name>
    <name type="synonym">Crotalaria striata</name>
    <dbReference type="NCBI Taxonomy" id="3830"/>
    <lineage>
        <taxon>Eukaryota</taxon>
        <taxon>Viridiplantae</taxon>
        <taxon>Streptophyta</taxon>
        <taxon>Embryophyta</taxon>
        <taxon>Tracheophyta</taxon>
        <taxon>Spermatophyta</taxon>
        <taxon>Magnoliopsida</taxon>
        <taxon>eudicotyledons</taxon>
        <taxon>Gunneridae</taxon>
        <taxon>Pentapetalae</taxon>
        <taxon>rosids</taxon>
        <taxon>fabids</taxon>
        <taxon>Fabales</taxon>
        <taxon>Fabaceae</taxon>
        <taxon>Papilionoideae</taxon>
        <taxon>50 kb inversion clade</taxon>
        <taxon>genistoids sensu lato</taxon>
        <taxon>core genistoids</taxon>
        <taxon>Crotalarieae</taxon>
        <taxon>Crotalaria</taxon>
    </lineage>
</organism>
<dbReference type="EMBL" id="JAYWIO010000003">
    <property type="protein sequence ID" value="KAK7275129.1"/>
    <property type="molecule type" value="Genomic_DNA"/>
</dbReference>
<feature type="region of interest" description="Disordered" evidence="1">
    <location>
        <begin position="43"/>
        <end position="125"/>
    </location>
</feature>
<name>A0AAN9FEW7_CROPI</name>
<accession>A0AAN9FEW7</accession>
<comment type="caution">
    <text evidence="2">The sequence shown here is derived from an EMBL/GenBank/DDBJ whole genome shotgun (WGS) entry which is preliminary data.</text>
</comment>
<feature type="compositionally biased region" description="Polar residues" evidence="1">
    <location>
        <begin position="102"/>
        <end position="125"/>
    </location>
</feature>
<gene>
    <name evidence="2" type="ORF">RIF29_16236</name>
</gene>
<evidence type="ECO:0000313" key="3">
    <source>
        <dbReference type="Proteomes" id="UP001372338"/>
    </source>
</evidence>